<feature type="region of interest" description="Disordered" evidence="3">
    <location>
        <begin position="219"/>
        <end position="278"/>
    </location>
</feature>
<evidence type="ECO:0000313" key="5">
    <source>
        <dbReference type="Proteomes" id="UP000001357"/>
    </source>
</evidence>
<keyword evidence="2" id="KW-0496">Mitochondrion</keyword>
<evidence type="ECO:0000256" key="3">
    <source>
        <dbReference type="SAM" id="MobiDB-lite"/>
    </source>
</evidence>
<proteinExistence type="predicted"/>
<evidence type="ECO:0000256" key="1">
    <source>
        <dbReference type="ARBA" id="ARBA00004173"/>
    </source>
</evidence>
<evidence type="ECO:0000256" key="2">
    <source>
        <dbReference type="ARBA" id="ARBA00023128"/>
    </source>
</evidence>
<protein>
    <recommendedName>
        <fullName evidence="6">Restriction endonuclease type IV Mrr domain-containing protein</fullName>
    </recommendedName>
</protein>
<organism evidence="4 5">
    <name type="scientific">Monosiga brevicollis</name>
    <name type="common">Choanoflagellate</name>
    <dbReference type="NCBI Taxonomy" id="81824"/>
    <lineage>
        <taxon>Eukaryota</taxon>
        <taxon>Choanoflagellata</taxon>
        <taxon>Craspedida</taxon>
        <taxon>Salpingoecidae</taxon>
        <taxon>Monosiga</taxon>
    </lineage>
</organism>
<feature type="compositionally biased region" description="Basic and acidic residues" evidence="3">
    <location>
        <begin position="232"/>
        <end position="249"/>
    </location>
</feature>
<reference evidence="4 5" key="1">
    <citation type="journal article" date="2008" name="Nature">
        <title>The genome of the choanoflagellate Monosiga brevicollis and the origin of metazoans.</title>
        <authorList>
            <consortium name="JGI Sequencing"/>
            <person name="King N."/>
            <person name="Westbrook M.J."/>
            <person name="Young S.L."/>
            <person name="Kuo A."/>
            <person name="Abedin M."/>
            <person name="Chapman J."/>
            <person name="Fairclough S."/>
            <person name="Hellsten U."/>
            <person name="Isogai Y."/>
            <person name="Letunic I."/>
            <person name="Marr M."/>
            <person name="Pincus D."/>
            <person name="Putnam N."/>
            <person name="Rokas A."/>
            <person name="Wright K.J."/>
            <person name="Zuzow R."/>
            <person name="Dirks W."/>
            <person name="Good M."/>
            <person name="Goodstein D."/>
            <person name="Lemons D."/>
            <person name="Li W."/>
            <person name="Lyons J.B."/>
            <person name="Morris A."/>
            <person name="Nichols S."/>
            <person name="Richter D.J."/>
            <person name="Salamov A."/>
            <person name="Bork P."/>
            <person name="Lim W.A."/>
            <person name="Manning G."/>
            <person name="Miller W.T."/>
            <person name="McGinnis W."/>
            <person name="Shapiro H."/>
            <person name="Tjian R."/>
            <person name="Grigoriev I.V."/>
            <person name="Rokhsar D."/>
        </authorList>
    </citation>
    <scope>NUCLEOTIDE SEQUENCE [LARGE SCALE GENOMIC DNA]</scope>
    <source>
        <strain evidence="5">MX1 / ATCC 50154</strain>
    </source>
</reference>
<dbReference type="GeneID" id="5895699"/>
<sequence length="447" mass="48064">MCSLKLSLPNSQTLSHHTHSHSLSLSLKLSLSNSLSHSLSLSNSLSLTLSLSLSLSHSLSLSLSLKLSLSRINIKTASGWPSDDDSDQGPADRDLGLAREELVGGRTNMSTTERGRIYEEHVQACLQPLFQLDFERIGGAGDRGIDLHAVWRRHGAEVIVQCKHFAKPLAPEQVREIMGMMAVQASLRTNVKLLGVVAASNGQHSKSLKATRLPSASSIYPSTIMNQSNADKTPDGSRLDQRPLIDKHILPNGQRQKGQGPRQAKAAKSNGEDEQRSCFGENISVTQLSWRCIDQPLNANVGQVASDDTIFLHDGLTQTDGLQRAARGGPVSGKAQQPGARSYPHPPLYHYNPATKPCTGPTVTVPRCAIAAMRRITGKRPALPAKCLSLSLSLSSSLSLKPQALSLSRKLSLSSFLSQAFSLKLSLSSSLNLSLFSLSLFSLGSCT</sequence>
<dbReference type="PANTHER" id="PTHR28133">
    <property type="entry name" value="REQUIRED FOR RESPIRATORY GROWTH PROTEIN 7, MITOCHONDRIAL"/>
    <property type="match status" value="1"/>
</dbReference>
<dbReference type="AlphaFoldDB" id="A9VCH1"/>
<dbReference type="Pfam" id="PF10356">
    <property type="entry name" value="RRG7"/>
    <property type="match status" value="1"/>
</dbReference>
<dbReference type="GO" id="GO:0006281">
    <property type="term" value="P:DNA repair"/>
    <property type="evidence" value="ECO:0007669"/>
    <property type="project" value="UniProtKB-ARBA"/>
</dbReference>
<evidence type="ECO:0008006" key="6">
    <source>
        <dbReference type="Google" id="ProtNLM"/>
    </source>
</evidence>
<dbReference type="PANTHER" id="PTHR28133:SF1">
    <property type="entry name" value="REQUIRED FOR RESPIRATORY GROWTH PROTEIN 7, MITOCHONDRIAL"/>
    <property type="match status" value="1"/>
</dbReference>
<dbReference type="KEGG" id="mbr:MONBRDRAFT_29908"/>
<keyword evidence="5" id="KW-1185">Reference proteome</keyword>
<dbReference type="Proteomes" id="UP000001357">
    <property type="component" value="Unassembled WGS sequence"/>
</dbReference>
<dbReference type="RefSeq" id="XP_001750399.1">
    <property type="nucleotide sequence ID" value="XM_001750347.1"/>
</dbReference>
<evidence type="ECO:0000313" key="4">
    <source>
        <dbReference type="EMBL" id="EDQ84749.1"/>
    </source>
</evidence>
<feature type="compositionally biased region" description="Polar residues" evidence="3">
    <location>
        <begin position="219"/>
        <end position="231"/>
    </location>
</feature>
<comment type="subcellular location">
    <subcellularLocation>
        <location evidence="1">Mitochondrion</location>
    </subcellularLocation>
</comment>
<dbReference type="InterPro" id="IPR011335">
    <property type="entry name" value="Restrct_endonuc-II-like"/>
</dbReference>
<name>A9VCH1_MONBE</name>
<dbReference type="InParanoid" id="A9VCH1"/>
<dbReference type="InterPro" id="IPR018828">
    <property type="entry name" value="RRG7"/>
</dbReference>
<dbReference type="SUPFAM" id="SSF52980">
    <property type="entry name" value="Restriction endonuclease-like"/>
    <property type="match status" value="1"/>
</dbReference>
<accession>A9VCH1</accession>
<gene>
    <name evidence="4" type="ORF">MONBRDRAFT_29908</name>
</gene>
<dbReference type="GO" id="GO:0005739">
    <property type="term" value="C:mitochondrion"/>
    <property type="evidence" value="ECO:0007669"/>
    <property type="project" value="UniProtKB-SubCell"/>
</dbReference>
<dbReference type="EMBL" id="CH991581">
    <property type="protein sequence ID" value="EDQ84749.1"/>
    <property type="molecule type" value="Genomic_DNA"/>
</dbReference>
<feature type="region of interest" description="Disordered" evidence="3">
    <location>
        <begin position="322"/>
        <end position="341"/>
    </location>
</feature>